<keyword evidence="1" id="KW-0472">Membrane</keyword>
<feature type="transmembrane region" description="Helical" evidence="1">
    <location>
        <begin position="65"/>
        <end position="84"/>
    </location>
</feature>
<reference evidence="2" key="1">
    <citation type="journal article" date="2014" name="Int. J. Syst. Evol. Microbiol.">
        <title>Complete genome sequence of Corynebacterium casei LMG S-19264T (=DSM 44701T), isolated from a smear-ripened cheese.</title>
        <authorList>
            <consortium name="US DOE Joint Genome Institute (JGI-PGF)"/>
            <person name="Walter F."/>
            <person name="Albersmeier A."/>
            <person name="Kalinowski J."/>
            <person name="Ruckert C."/>
        </authorList>
    </citation>
    <scope>NUCLEOTIDE SEQUENCE</scope>
    <source>
        <strain evidence="2">KCTC 12710</strain>
    </source>
</reference>
<dbReference type="AlphaFoldDB" id="A0A918R1X2"/>
<gene>
    <name evidence="2" type="ORF">GCM10007028_22540</name>
</gene>
<proteinExistence type="predicted"/>
<organism evidence="2 3">
    <name type="scientific">Algibacter mikhailovii</name>
    <dbReference type="NCBI Taxonomy" id="425498"/>
    <lineage>
        <taxon>Bacteria</taxon>
        <taxon>Pseudomonadati</taxon>
        <taxon>Bacteroidota</taxon>
        <taxon>Flavobacteriia</taxon>
        <taxon>Flavobacteriales</taxon>
        <taxon>Flavobacteriaceae</taxon>
        <taxon>Algibacter</taxon>
    </lineage>
</organism>
<evidence type="ECO:0000313" key="2">
    <source>
        <dbReference type="EMBL" id="GGZ84188.1"/>
    </source>
</evidence>
<dbReference type="RefSeq" id="WP_189360915.1">
    <property type="nucleotide sequence ID" value="NZ_BMWZ01000005.1"/>
</dbReference>
<feature type="transmembrane region" description="Helical" evidence="1">
    <location>
        <begin position="90"/>
        <end position="110"/>
    </location>
</feature>
<keyword evidence="3" id="KW-1185">Reference proteome</keyword>
<evidence type="ECO:0000313" key="3">
    <source>
        <dbReference type="Proteomes" id="UP000636004"/>
    </source>
</evidence>
<comment type="caution">
    <text evidence="2">The sequence shown here is derived from an EMBL/GenBank/DDBJ whole genome shotgun (WGS) entry which is preliminary data.</text>
</comment>
<evidence type="ECO:0000256" key="1">
    <source>
        <dbReference type="SAM" id="Phobius"/>
    </source>
</evidence>
<dbReference type="InterPro" id="IPR052712">
    <property type="entry name" value="Acid_resist_chaperone_HdeD"/>
</dbReference>
<dbReference type="PANTHER" id="PTHR34989:SF1">
    <property type="entry name" value="PROTEIN HDED"/>
    <property type="match status" value="1"/>
</dbReference>
<dbReference type="EMBL" id="BMWZ01000005">
    <property type="protein sequence ID" value="GGZ84188.1"/>
    <property type="molecule type" value="Genomic_DNA"/>
</dbReference>
<dbReference type="GO" id="GO:0005886">
    <property type="term" value="C:plasma membrane"/>
    <property type="evidence" value="ECO:0007669"/>
    <property type="project" value="TreeGrafter"/>
</dbReference>
<dbReference type="Pfam" id="PF03729">
    <property type="entry name" value="DUF308"/>
    <property type="match status" value="1"/>
</dbReference>
<evidence type="ECO:0008006" key="4">
    <source>
        <dbReference type="Google" id="ProtNLM"/>
    </source>
</evidence>
<sequence>MKTLNKYWWLTLIRGIVLIILAILIFRHPLGALVGLAIYLSVSLLFIGITQVFMSFAVKDTQENWGWTLAVGLIDIFIAFILLSNPAVTAATLPFIVGFWLIVAGVMNFVSAFQDKKEGVPYWWLGLIGGLFTIFIGFVLTNNLLAGTLAITYWIGFGVMLAGIVNIGLAIGLKSLKKEIERAEEV</sequence>
<keyword evidence="1" id="KW-0812">Transmembrane</keyword>
<dbReference type="Proteomes" id="UP000636004">
    <property type="component" value="Unassembled WGS sequence"/>
</dbReference>
<reference evidence="2" key="2">
    <citation type="submission" date="2020-09" db="EMBL/GenBank/DDBJ databases">
        <authorList>
            <person name="Sun Q."/>
            <person name="Kim S."/>
        </authorList>
    </citation>
    <scope>NUCLEOTIDE SEQUENCE</scope>
    <source>
        <strain evidence="2">KCTC 12710</strain>
    </source>
</reference>
<accession>A0A918R1X2</accession>
<dbReference type="InterPro" id="IPR005325">
    <property type="entry name" value="DUF308_memb"/>
</dbReference>
<dbReference type="PANTHER" id="PTHR34989">
    <property type="entry name" value="PROTEIN HDED"/>
    <property type="match status" value="1"/>
</dbReference>
<name>A0A918R1X2_9FLAO</name>
<feature type="transmembrane region" description="Helical" evidence="1">
    <location>
        <begin position="151"/>
        <end position="173"/>
    </location>
</feature>
<protein>
    <recommendedName>
        <fullName evidence="4">HdeD family acid-resistance protein</fullName>
    </recommendedName>
</protein>
<keyword evidence="1" id="KW-1133">Transmembrane helix</keyword>
<feature type="transmembrane region" description="Helical" evidence="1">
    <location>
        <begin position="7"/>
        <end position="26"/>
    </location>
</feature>
<feature type="transmembrane region" description="Helical" evidence="1">
    <location>
        <begin position="122"/>
        <end position="145"/>
    </location>
</feature>
<feature type="transmembrane region" description="Helical" evidence="1">
    <location>
        <begin position="32"/>
        <end position="53"/>
    </location>
</feature>